<sequence>MQSKATTVAQYLAELPEDRRAAITQVREVIRKNLDKDYEEGMQYGMIGYYVPHKLYPDGYHCDPKQPLPFAGLASQKNHMAVYLMCVYDCEGNATAFRDAWAKTGKKLDMGKSCIRFKNVEDLALDVLGDAIKRMPVKKWVAYYETAIKSRVAVKRPKKAAKKTGK</sequence>
<evidence type="ECO:0000259" key="1">
    <source>
        <dbReference type="Pfam" id="PF08818"/>
    </source>
</evidence>
<dbReference type="SUPFAM" id="SSF159888">
    <property type="entry name" value="YdhG-like"/>
    <property type="match status" value="1"/>
</dbReference>
<protein>
    <submittedName>
        <fullName evidence="2">DUF1801 domain-containing protein</fullName>
    </submittedName>
</protein>
<evidence type="ECO:0000313" key="2">
    <source>
        <dbReference type="EMBL" id="QOV91633.1"/>
    </source>
</evidence>
<dbReference type="RefSeq" id="WP_206294934.1">
    <property type="nucleotide sequence ID" value="NZ_CP063458.1"/>
</dbReference>
<reference evidence="2 3" key="1">
    <citation type="submission" date="2020-10" db="EMBL/GenBank/DDBJ databases">
        <title>Wide distribution of Phycisphaera-like planctomycetes from WD2101 soil group in peatlands and genome analysis of the first cultivated representative.</title>
        <authorList>
            <person name="Dedysh S.N."/>
            <person name="Beletsky A.V."/>
            <person name="Ivanova A."/>
            <person name="Kulichevskaya I.S."/>
            <person name="Suzina N.E."/>
            <person name="Philippov D.A."/>
            <person name="Rakitin A.L."/>
            <person name="Mardanov A.V."/>
            <person name="Ravin N.V."/>
        </authorList>
    </citation>
    <scope>NUCLEOTIDE SEQUENCE [LARGE SCALE GENOMIC DNA]</scope>
    <source>
        <strain evidence="2 3">M1803</strain>
    </source>
</reference>
<name>A0A7M2X1Q4_9BACT</name>
<proteinExistence type="predicted"/>
<dbReference type="Pfam" id="PF08818">
    <property type="entry name" value="DUF1801"/>
    <property type="match status" value="1"/>
</dbReference>
<dbReference type="KEGG" id="hbs:IPV69_09825"/>
<keyword evidence="3" id="KW-1185">Reference proteome</keyword>
<organism evidence="2 3">
    <name type="scientific">Humisphaera borealis</name>
    <dbReference type="NCBI Taxonomy" id="2807512"/>
    <lineage>
        <taxon>Bacteria</taxon>
        <taxon>Pseudomonadati</taxon>
        <taxon>Planctomycetota</taxon>
        <taxon>Phycisphaerae</taxon>
        <taxon>Tepidisphaerales</taxon>
        <taxon>Tepidisphaeraceae</taxon>
        <taxon>Humisphaera</taxon>
    </lineage>
</organism>
<accession>A0A7M2X1Q4</accession>
<gene>
    <name evidence="2" type="ORF">IPV69_09825</name>
</gene>
<dbReference type="Gene3D" id="3.90.1150.200">
    <property type="match status" value="1"/>
</dbReference>
<dbReference type="EMBL" id="CP063458">
    <property type="protein sequence ID" value="QOV91633.1"/>
    <property type="molecule type" value="Genomic_DNA"/>
</dbReference>
<evidence type="ECO:0000313" key="3">
    <source>
        <dbReference type="Proteomes" id="UP000593765"/>
    </source>
</evidence>
<dbReference type="InterPro" id="IPR014922">
    <property type="entry name" value="YdhG-like"/>
</dbReference>
<dbReference type="AlphaFoldDB" id="A0A7M2X1Q4"/>
<dbReference type="Proteomes" id="UP000593765">
    <property type="component" value="Chromosome"/>
</dbReference>
<feature type="domain" description="YdhG-like" evidence="1">
    <location>
        <begin position="19"/>
        <end position="134"/>
    </location>
</feature>